<dbReference type="InParanoid" id="E2C550"/>
<dbReference type="AlphaFoldDB" id="E2C550"/>
<dbReference type="PANTHER" id="PTHR37159">
    <property type="entry name" value="GH11867P"/>
    <property type="match status" value="1"/>
</dbReference>
<dbReference type="OrthoDB" id="6361347at2759"/>
<accession>E2C550</accession>
<evidence type="ECO:0008006" key="3">
    <source>
        <dbReference type="Google" id="ProtNLM"/>
    </source>
</evidence>
<protein>
    <recommendedName>
        <fullName evidence="3">ER-bound oxygenase mpaB/mpaB'/Rubber oxygenase catalytic domain-containing protein</fullName>
    </recommendedName>
</protein>
<organism evidence="2">
    <name type="scientific">Harpegnathos saltator</name>
    <name type="common">Jerdon's jumping ant</name>
    <dbReference type="NCBI Taxonomy" id="610380"/>
    <lineage>
        <taxon>Eukaryota</taxon>
        <taxon>Metazoa</taxon>
        <taxon>Ecdysozoa</taxon>
        <taxon>Arthropoda</taxon>
        <taxon>Hexapoda</taxon>
        <taxon>Insecta</taxon>
        <taxon>Pterygota</taxon>
        <taxon>Neoptera</taxon>
        <taxon>Endopterygota</taxon>
        <taxon>Hymenoptera</taxon>
        <taxon>Apocrita</taxon>
        <taxon>Aculeata</taxon>
        <taxon>Formicoidea</taxon>
        <taxon>Formicidae</taxon>
        <taxon>Ponerinae</taxon>
        <taxon>Ponerini</taxon>
        <taxon>Harpegnathos</taxon>
    </lineage>
</organism>
<dbReference type="Proteomes" id="UP000008237">
    <property type="component" value="Unassembled WGS sequence"/>
</dbReference>
<reference evidence="1 2" key="1">
    <citation type="journal article" date="2010" name="Science">
        <title>Genomic comparison of the ants Camponotus floridanus and Harpegnathos saltator.</title>
        <authorList>
            <person name="Bonasio R."/>
            <person name="Zhang G."/>
            <person name="Ye C."/>
            <person name="Mutti N.S."/>
            <person name="Fang X."/>
            <person name="Qin N."/>
            <person name="Donahue G."/>
            <person name="Yang P."/>
            <person name="Li Q."/>
            <person name="Li C."/>
            <person name="Zhang P."/>
            <person name="Huang Z."/>
            <person name="Berger S.L."/>
            <person name="Reinberg D."/>
            <person name="Wang J."/>
            <person name="Liebig J."/>
        </authorList>
    </citation>
    <scope>NUCLEOTIDE SEQUENCE [LARGE SCALE GENOMIC DNA]</scope>
    <source>
        <strain evidence="1 2">R22 G/1</strain>
    </source>
</reference>
<evidence type="ECO:0000313" key="1">
    <source>
        <dbReference type="EMBL" id="EFN76930.1"/>
    </source>
</evidence>
<proteinExistence type="predicted"/>
<dbReference type="PANTHER" id="PTHR37159:SF1">
    <property type="entry name" value="GH11867P"/>
    <property type="match status" value="1"/>
</dbReference>
<name>E2C550_HARSA</name>
<sequence length="153" mass="17738">MRIFTWYEGEPWVKGTKAYKAMQIARIKHMNITTKISRMNKEQVNAAIKIAYTLYPEDELFLKDMASIYPSENPERHRNKVLETSELTIKALNNTTVTVAQGSFILLSIIYPQNTGLHNATDEDLEAFCHMWKCYGYFLGAEDEYVIISFISR</sequence>
<evidence type="ECO:0000313" key="2">
    <source>
        <dbReference type="Proteomes" id="UP000008237"/>
    </source>
</evidence>
<gene>
    <name evidence="1" type="ORF">EAI_10499</name>
</gene>
<keyword evidence="2" id="KW-1185">Reference proteome</keyword>
<dbReference type="EMBL" id="GL452742">
    <property type="protein sequence ID" value="EFN76930.1"/>
    <property type="molecule type" value="Genomic_DNA"/>
</dbReference>
<dbReference type="OMA" id="RIFTWYE"/>